<evidence type="ECO:0000256" key="5">
    <source>
        <dbReference type="ARBA" id="ARBA00023235"/>
    </source>
</evidence>
<evidence type="ECO:0000256" key="6">
    <source>
        <dbReference type="ARBA" id="ARBA00034617"/>
    </source>
</evidence>
<feature type="domain" description="UvrD-like helicase ATP-binding" evidence="10">
    <location>
        <begin position="176"/>
        <end position="493"/>
    </location>
</feature>
<dbReference type="SUPFAM" id="SSF52540">
    <property type="entry name" value="P-loop containing nucleoside triphosphate hydrolases"/>
    <property type="match status" value="1"/>
</dbReference>
<dbReference type="GO" id="GO:0000725">
    <property type="term" value="P:recombinational repair"/>
    <property type="evidence" value="ECO:0007669"/>
    <property type="project" value="TreeGrafter"/>
</dbReference>
<evidence type="ECO:0000256" key="2">
    <source>
        <dbReference type="ARBA" id="ARBA00022801"/>
    </source>
</evidence>
<dbReference type="GO" id="GO:0003677">
    <property type="term" value="F:DNA binding"/>
    <property type="evidence" value="ECO:0007669"/>
    <property type="project" value="InterPro"/>
</dbReference>
<dbReference type="InterPro" id="IPR027417">
    <property type="entry name" value="P-loop_NTPase"/>
</dbReference>
<dbReference type="GO" id="GO:0016787">
    <property type="term" value="F:hydrolase activity"/>
    <property type="evidence" value="ECO:0007669"/>
    <property type="project" value="UniProtKB-UniRule"/>
</dbReference>
<dbReference type="RefSeq" id="WP_015441615.1">
    <property type="nucleotide sequence ID" value="NC_020520.1"/>
</dbReference>
<comment type="catalytic activity">
    <reaction evidence="6">
        <text>Couples ATP hydrolysis with the unwinding of duplex DNA by translocating in the 3'-5' direction.</text>
        <dbReference type="EC" id="5.6.2.4"/>
    </reaction>
</comment>
<dbReference type="Proteomes" id="UP000011863">
    <property type="component" value="Chromosome"/>
</dbReference>
<evidence type="ECO:0000259" key="10">
    <source>
        <dbReference type="PROSITE" id="PS51198"/>
    </source>
</evidence>
<evidence type="ECO:0000313" key="11">
    <source>
        <dbReference type="EMBL" id="BAN02368.1"/>
    </source>
</evidence>
<dbReference type="EMBL" id="AP012057">
    <property type="protein sequence ID" value="BAN02368.1"/>
    <property type="molecule type" value="Genomic_DNA"/>
</dbReference>
<dbReference type="GO" id="GO:0005524">
    <property type="term" value="F:ATP binding"/>
    <property type="evidence" value="ECO:0007669"/>
    <property type="project" value="UniProtKB-UniRule"/>
</dbReference>
<evidence type="ECO:0000313" key="12">
    <source>
        <dbReference type="Proteomes" id="UP000011863"/>
    </source>
</evidence>
<reference evidence="11 12" key="1">
    <citation type="journal article" date="2013" name="Int. J. Syst. Evol. Microbiol.">
        <title>Ilumatobacter nonamiense sp. nov. and Ilumatobacter coccineum sp. nov., isolated from seashore sand.</title>
        <authorList>
            <person name="Matsumoto A."/>
            <person name="Kasai H."/>
            <person name="Matsuo Y."/>
            <person name="Shizuri Y."/>
            <person name="Ichikawa N."/>
            <person name="Fujita N."/>
            <person name="Omura S."/>
            <person name="Takahashi Y."/>
        </authorList>
    </citation>
    <scope>NUCLEOTIDE SEQUENCE [LARGE SCALE GENOMIC DNA]</scope>
    <source>
        <strain evidence="12">NBRC 103263 / KCTC 29153 / YM16-304</strain>
    </source>
</reference>
<dbReference type="GO" id="GO:0043138">
    <property type="term" value="F:3'-5' DNA helicase activity"/>
    <property type="evidence" value="ECO:0007669"/>
    <property type="project" value="UniProtKB-EC"/>
</dbReference>
<keyword evidence="2 9" id="KW-0378">Hydrolase</keyword>
<feature type="binding site" evidence="9">
    <location>
        <begin position="197"/>
        <end position="204"/>
    </location>
    <ligand>
        <name>ATP</name>
        <dbReference type="ChEBI" id="CHEBI:30616"/>
    </ligand>
</feature>
<name>A0A6C7ECK5_ILUCY</name>
<evidence type="ECO:0000256" key="9">
    <source>
        <dbReference type="PROSITE-ProRule" id="PRU00560"/>
    </source>
</evidence>
<dbReference type="Gene3D" id="3.40.50.300">
    <property type="entry name" value="P-loop containing nucleotide triphosphate hydrolases"/>
    <property type="match status" value="2"/>
</dbReference>
<organism evidence="11 12">
    <name type="scientific">Ilumatobacter coccineus (strain NBRC 103263 / KCTC 29153 / YM16-304)</name>
    <dbReference type="NCBI Taxonomy" id="1313172"/>
    <lineage>
        <taxon>Bacteria</taxon>
        <taxon>Bacillati</taxon>
        <taxon>Actinomycetota</taxon>
        <taxon>Acidimicrobiia</taxon>
        <taxon>Acidimicrobiales</taxon>
        <taxon>Ilumatobacteraceae</taxon>
        <taxon>Ilumatobacter</taxon>
    </lineage>
</organism>
<dbReference type="EC" id="5.6.2.4" evidence="7"/>
<comment type="catalytic activity">
    <reaction evidence="8">
        <text>ATP + H2O = ADP + phosphate + H(+)</text>
        <dbReference type="Rhea" id="RHEA:13065"/>
        <dbReference type="ChEBI" id="CHEBI:15377"/>
        <dbReference type="ChEBI" id="CHEBI:15378"/>
        <dbReference type="ChEBI" id="CHEBI:30616"/>
        <dbReference type="ChEBI" id="CHEBI:43474"/>
        <dbReference type="ChEBI" id="CHEBI:456216"/>
        <dbReference type="EC" id="5.6.2.4"/>
    </reaction>
</comment>
<keyword evidence="4 9" id="KW-0067">ATP-binding</keyword>
<dbReference type="PANTHER" id="PTHR11070">
    <property type="entry name" value="UVRD / RECB / PCRA DNA HELICASE FAMILY MEMBER"/>
    <property type="match status" value="1"/>
</dbReference>
<dbReference type="OrthoDB" id="9787585at2"/>
<proteinExistence type="predicted"/>
<dbReference type="PANTHER" id="PTHR11070:SF45">
    <property type="entry name" value="DNA 3'-5' HELICASE"/>
    <property type="match status" value="1"/>
</dbReference>
<dbReference type="KEGG" id="aym:YM304_20540"/>
<evidence type="ECO:0000256" key="1">
    <source>
        <dbReference type="ARBA" id="ARBA00022741"/>
    </source>
</evidence>
<dbReference type="InterPro" id="IPR014017">
    <property type="entry name" value="DNA_helicase_UvrD-like_C"/>
</dbReference>
<keyword evidence="12" id="KW-1185">Reference proteome</keyword>
<accession>A0A6C7ECK5</accession>
<dbReference type="InterPro" id="IPR000212">
    <property type="entry name" value="DNA_helicase_UvrD/REP"/>
</dbReference>
<evidence type="ECO:0000256" key="3">
    <source>
        <dbReference type="ARBA" id="ARBA00022806"/>
    </source>
</evidence>
<evidence type="ECO:0000256" key="8">
    <source>
        <dbReference type="ARBA" id="ARBA00048988"/>
    </source>
</evidence>
<sequence>MTADLFPDLTDEQARFRAAGAARDRMIERFEALDPSASADEITQEFVEMTVGDALESLRSPGAGEFFGRIDCDDLDGSDREEWYIGRRHIEDDAHDPVVVDWRAPIAAPFYRATAIDPLGVAFRRRFTLDDGALTAYLDEHLDDPDAGGAAAGIPDPVLAEIGAERSGEMREIVATIQGEQDVVIRSDIDQVLIVQGGPGTGKTAVALHRAAYLLFEHRARLARDGVLIVGPNQAFLDYIGNVLPSLGERSVRQATAQELCIPRVEVTGVDDAEAARWKGAADRLADLEAAALGAISAPDDDIVVPIGVRNHVISAAEFAGWVATAKAGNTPINERRARLTAIAKRELLRRSGKDDAWASAGPLKSAITKAWPTQKPIKLVDRLLAAQLGGPKGKKRAWTPADQLLVDEANSLLDGSPFTYGHVVVDEAQDHSAVALRVIGRRSPASSMTLVGDVAQSTTPAGQERWNDVFAHLGPDGSSGIVADLTIGYRVPEPVLSVANRLLPLTDVDATESRSVRLAGDAPVWESCGSDELPGRVATEAAALKKKHKVMGIVAPARLHDAIGASLEIEGLTGVAHVHDLGPTEVPVFEAHAVKGLEFDGVLVVNPHEVLAEGRLDVEHTPRGARLLYVAMTRAVQRLVLVTDSTPPAVIAN</sequence>
<protein>
    <recommendedName>
        <fullName evidence="7">DNA 3'-5' helicase</fullName>
        <ecNumber evidence="7">5.6.2.4</ecNumber>
    </recommendedName>
</protein>
<dbReference type="Pfam" id="PF13361">
    <property type="entry name" value="UvrD_C"/>
    <property type="match status" value="1"/>
</dbReference>
<keyword evidence="1 9" id="KW-0547">Nucleotide-binding</keyword>
<dbReference type="InterPro" id="IPR014016">
    <property type="entry name" value="UvrD-like_ATP-bd"/>
</dbReference>
<gene>
    <name evidence="11" type="ORF">YM304_20540</name>
</gene>
<evidence type="ECO:0000256" key="7">
    <source>
        <dbReference type="ARBA" id="ARBA00034808"/>
    </source>
</evidence>
<keyword evidence="3 9" id="KW-0347">Helicase</keyword>
<dbReference type="PROSITE" id="PS51198">
    <property type="entry name" value="UVRD_HELICASE_ATP_BIND"/>
    <property type="match status" value="1"/>
</dbReference>
<dbReference type="AlphaFoldDB" id="A0A6C7ECK5"/>
<evidence type="ECO:0000256" key="4">
    <source>
        <dbReference type="ARBA" id="ARBA00022840"/>
    </source>
</evidence>
<dbReference type="GO" id="GO:0005829">
    <property type="term" value="C:cytosol"/>
    <property type="evidence" value="ECO:0007669"/>
    <property type="project" value="TreeGrafter"/>
</dbReference>
<keyword evidence="5" id="KW-0413">Isomerase</keyword>